<dbReference type="PANTHER" id="PTHR47808">
    <property type="entry name" value="INNER NUCLEAR MEMBRANE PROTEIN HEH2-RELATED"/>
    <property type="match status" value="1"/>
</dbReference>
<feature type="compositionally biased region" description="Polar residues" evidence="1">
    <location>
        <begin position="206"/>
        <end position="226"/>
    </location>
</feature>
<dbReference type="GO" id="GO:0005637">
    <property type="term" value="C:nuclear inner membrane"/>
    <property type="evidence" value="ECO:0007669"/>
    <property type="project" value="InterPro"/>
</dbReference>
<organism evidence="3 4">
    <name type="scientific">Euplotes crassus</name>
    <dbReference type="NCBI Taxonomy" id="5936"/>
    <lineage>
        <taxon>Eukaryota</taxon>
        <taxon>Sar</taxon>
        <taxon>Alveolata</taxon>
        <taxon>Ciliophora</taxon>
        <taxon>Intramacronucleata</taxon>
        <taxon>Spirotrichea</taxon>
        <taxon>Hypotrichia</taxon>
        <taxon>Euplotida</taxon>
        <taxon>Euplotidae</taxon>
        <taxon>Moneuplotes</taxon>
    </lineage>
</organism>
<feature type="compositionally biased region" description="Basic and acidic residues" evidence="1">
    <location>
        <begin position="391"/>
        <end position="405"/>
    </location>
</feature>
<feature type="compositionally biased region" description="Basic and acidic residues" evidence="1">
    <location>
        <begin position="163"/>
        <end position="184"/>
    </location>
</feature>
<dbReference type="EMBL" id="CAMPGE010027032">
    <property type="protein sequence ID" value="CAI2384695.1"/>
    <property type="molecule type" value="Genomic_DNA"/>
</dbReference>
<dbReference type="GO" id="GO:0071763">
    <property type="term" value="P:nuclear membrane organization"/>
    <property type="evidence" value="ECO:0007669"/>
    <property type="project" value="TreeGrafter"/>
</dbReference>
<feature type="region of interest" description="Disordered" evidence="1">
    <location>
        <begin position="285"/>
        <end position="465"/>
    </location>
</feature>
<evidence type="ECO:0000256" key="2">
    <source>
        <dbReference type="SAM" id="Phobius"/>
    </source>
</evidence>
<accession>A0AAD2D9P1</accession>
<gene>
    <name evidence="3" type="ORF">ECRASSUSDP1_LOCUS26229</name>
</gene>
<feature type="compositionally biased region" description="Basic and acidic residues" evidence="1">
    <location>
        <begin position="230"/>
        <end position="255"/>
    </location>
</feature>
<dbReference type="InterPro" id="IPR044780">
    <property type="entry name" value="Heh2/Src1"/>
</dbReference>
<feature type="compositionally biased region" description="Basic and acidic residues" evidence="1">
    <location>
        <begin position="425"/>
        <end position="441"/>
    </location>
</feature>
<dbReference type="GO" id="GO:0005783">
    <property type="term" value="C:endoplasmic reticulum"/>
    <property type="evidence" value="ECO:0007669"/>
    <property type="project" value="TreeGrafter"/>
</dbReference>
<dbReference type="GO" id="GO:0034399">
    <property type="term" value="C:nuclear periphery"/>
    <property type="evidence" value="ECO:0007669"/>
    <property type="project" value="TreeGrafter"/>
</dbReference>
<dbReference type="AlphaFoldDB" id="A0AAD2D9P1"/>
<feature type="compositionally biased region" description="Polar residues" evidence="1">
    <location>
        <begin position="305"/>
        <end position="379"/>
    </location>
</feature>
<feature type="region of interest" description="Disordered" evidence="1">
    <location>
        <begin position="53"/>
        <end position="270"/>
    </location>
</feature>
<protein>
    <recommendedName>
        <fullName evidence="5">Man1/Src1 C-terminal domain-containing protein</fullName>
    </recommendedName>
</protein>
<dbReference type="GO" id="GO:0003682">
    <property type="term" value="F:chromatin binding"/>
    <property type="evidence" value="ECO:0007669"/>
    <property type="project" value="InterPro"/>
</dbReference>
<evidence type="ECO:0000256" key="1">
    <source>
        <dbReference type="SAM" id="MobiDB-lite"/>
    </source>
</evidence>
<feature type="transmembrane region" description="Helical" evidence="2">
    <location>
        <begin position="652"/>
        <end position="670"/>
    </location>
</feature>
<name>A0AAD2D9P1_EUPCR</name>
<evidence type="ECO:0008006" key="5">
    <source>
        <dbReference type="Google" id="ProtNLM"/>
    </source>
</evidence>
<keyword evidence="2" id="KW-1133">Transmembrane helix</keyword>
<sequence length="764" mass="87794">MNNHPHSISRQVRKLGIKELKEKLEQMNVDYQRKGASTQDQLRSLLIKVLLEEEKQRSRKKIMTDQTSRKRKPKDVSAEPNRGIKIPQQKKRPAERLASVNKPVGSKIPQIGQSKKKAPPGILGKMPPHEIENSSIANESRDSIDSSSINSKGPRMEAPVDSSLKKDKLISRHQGFRENVEIKDSSTNNQKNRSHMRKRWERPSRDNTGQSSNESRFLSAPKQSDASMEDDAKPEENTLAKQQREMKERRLERFQARKKKESEEETQAVQQNAQDIFKRTLDCHRSQTRDPSAPGFRRQPEHSAELNQRNTNESSGLLNQRENTGFQPISRNTNVNNDQDSVNGINLGRINNFSGKGNLRETSNNRIPTNGHNNESSIRNRFPARISRKRTNNDKNDDKNKESKSRVNRILPSRTIGESNPNIYDPKRENKEVNSEPKENGPESGNQYKIPRPRPRRGFRSNNSPSKCSKIIGQITPALVLIAVILALSGSIKLFELGYYKFLQQDNTIYCPSNRKVTLNECFPCPDNAICDYKGKLHCNFEYIQSGKACIEDNQMSQSIIKFSNNFYEDYLYHLGNYECGDDNKLLTAHQFIKKTIELHTDDIKENFKEKGKEDIQKISNKMVKTFNESLENSKDPRYTLKCGLKKLVRDNLIIIILGTSLFGGLTYLLSSLVMTTLNKFEARGIYKEIEKELKDQAADPSDTYDTGISIPEIIERFRKNRSDSTFEHKILPYLENHRKNDKRIAVFSKTENAKLVSVWQYKK</sequence>
<reference evidence="3" key="1">
    <citation type="submission" date="2023-07" db="EMBL/GenBank/DDBJ databases">
        <authorList>
            <consortium name="AG Swart"/>
            <person name="Singh M."/>
            <person name="Singh A."/>
            <person name="Seah K."/>
            <person name="Emmerich C."/>
        </authorList>
    </citation>
    <scope>NUCLEOTIDE SEQUENCE</scope>
    <source>
        <strain evidence="3">DP1</strain>
    </source>
</reference>
<evidence type="ECO:0000313" key="3">
    <source>
        <dbReference type="EMBL" id="CAI2384695.1"/>
    </source>
</evidence>
<proteinExistence type="predicted"/>
<dbReference type="PANTHER" id="PTHR47808:SF2">
    <property type="entry name" value="LEM DOMAIN-CONTAINING PROTEIN 2"/>
    <property type="match status" value="1"/>
</dbReference>
<comment type="caution">
    <text evidence="3">The sequence shown here is derived from an EMBL/GenBank/DDBJ whole genome shotgun (WGS) entry which is preliminary data.</text>
</comment>
<dbReference type="Proteomes" id="UP001295684">
    <property type="component" value="Unassembled WGS sequence"/>
</dbReference>
<keyword evidence="2" id="KW-0812">Transmembrane</keyword>
<evidence type="ECO:0000313" key="4">
    <source>
        <dbReference type="Proteomes" id="UP001295684"/>
    </source>
</evidence>
<keyword evidence="2" id="KW-0472">Membrane</keyword>
<keyword evidence="4" id="KW-1185">Reference proteome</keyword>